<comment type="caution">
    <text evidence="1">The sequence shown here is derived from an EMBL/GenBank/DDBJ whole genome shotgun (WGS) entry which is preliminary data.</text>
</comment>
<dbReference type="AlphaFoldDB" id="A0A8S4R477"/>
<evidence type="ECO:0000313" key="1">
    <source>
        <dbReference type="EMBL" id="CAH2230662.1"/>
    </source>
</evidence>
<reference evidence="1" key="1">
    <citation type="submission" date="2022-03" db="EMBL/GenBank/DDBJ databases">
        <authorList>
            <person name="Lindestad O."/>
        </authorList>
    </citation>
    <scope>NUCLEOTIDE SEQUENCE</scope>
</reference>
<accession>A0A8S4R477</accession>
<sequence>MPYIWSLATTGTDYLHWKRKAVFECVKFTTVVNAIISIPFTQTFCNAAEEETASIESEHILAESTIEQEKTKTEVLEHQIKSLEERLVQGGGGKDLINNLNESQIILEQRNTEIAERKKREVEMQQKIDLEEETTTIVTNTFATLQQEVDHKTQR</sequence>
<evidence type="ECO:0000313" key="2">
    <source>
        <dbReference type="Proteomes" id="UP000838756"/>
    </source>
</evidence>
<keyword evidence="2" id="KW-1185">Reference proteome</keyword>
<gene>
    <name evidence="1" type="primary">jg4214</name>
    <name evidence="1" type="ORF">PAEG_LOCUS9849</name>
</gene>
<proteinExistence type="predicted"/>
<dbReference type="OrthoDB" id="3176171at2759"/>
<dbReference type="EMBL" id="CAKXAJ010024821">
    <property type="protein sequence ID" value="CAH2230662.1"/>
    <property type="molecule type" value="Genomic_DNA"/>
</dbReference>
<dbReference type="Proteomes" id="UP000838756">
    <property type="component" value="Unassembled WGS sequence"/>
</dbReference>
<organism evidence="1 2">
    <name type="scientific">Pararge aegeria aegeria</name>
    <dbReference type="NCBI Taxonomy" id="348720"/>
    <lineage>
        <taxon>Eukaryota</taxon>
        <taxon>Metazoa</taxon>
        <taxon>Ecdysozoa</taxon>
        <taxon>Arthropoda</taxon>
        <taxon>Hexapoda</taxon>
        <taxon>Insecta</taxon>
        <taxon>Pterygota</taxon>
        <taxon>Neoptera</taxon>
        <taxon>Endopterygota</taxon>
        <taxon>Lepidoptera</taxon>
        <taxon>Glossata</taxon>
        <taxon>Ditrysia</taxon>
        <taxon>Papilionoidea</taxon>
        <taxon>Nymphalidae</taxon>
        <taxon>Satyrinae</taxon>
        <taxon>Satyrini</taxon>
        <taxon>Parargina</taxon>
        <taxon>Pararge</taxon>
    </lineage>
</organism>
<protein>
    <submittedName>
        <fullName evidence="1">Jg4214 protein</fullName>
    </submittedName>
</protein>
<name>A0A8S4R477_9NEOP</name>